<dbReference type="InterPro" id="IPR003673">
    <property type="entry name" value="CoA-Trfase_fam_III"/>
</dbReference>
<name>A0A2N8KPT0_9BURK</name>
<comment type="caution">
    <text evidence="2">The sequence shown here is derived from an EMBL/GenBank/DDBJ whole genome shotgun (WGS) entry which is preliminary data.</text>
</comment>
<dbReference type="PANTHER" id="PTHR48207">
    <property type="entry name" value="SUCCINATE--HYDROXYMETHYLGLUTARATE COA-TRANSFERASE"/>
    <property type="match status" value="1"/>
</dbReference>
<dbReference type="InterPro" id="IPR023606">
    <property type="entry name" value="CoA-Trfase_III_dom_1_sf"/>
</dbReference>
<proteinExistence type="predicted"/>
<protein>
    <submittedName>
        <fullName evidence="2">CoA transferase</fullName>
    </submittedName>
</protein>
<dbReference type="Gene3D" id="3.40.50.10540">
    <property type="entry name" value="Crotonobetainyl-coa:carnitine coa-transferase, domain 1"/>
    <property type="match status" value="1"/>
</dbReference>
<dbReference type="InterPro" id="IPR050483">
    <property type="entry name" value="CoA-transferase_III_domain"/>
</dbReference>
<organism evidence="2 3">
    <name type="scientific">Achromobacter pulmonis</name>
    <dbReference type="NCBI Taxonomy" id="1389932"/>
    <lineage>
        <taxon>Bacteria</taxon>
        <taxon>Pseudomonadati</taxon>
        <taxon>Pseudomonadota</taxon>
        <taxon>Betaproteobacteria</taxon>
        <taxon>Burkholderiales</taxon>
        <taxon>Alcaligenaceae</taxon>
        <taxon>Achromobacter</taxon>
    </lineage>
</organism>
<dbReference type="PANTHER" id="PTHR48207:SF3">
    <property type="entry name" value="SUCCINATE--HYDROXYMETHYLGLUTARATE COA-TRANSFERASE"/>
    <property type="match status" value="1"/>
</dbReference>
<dbReference type="AlphaFoldDB" id="A0A2N8KPT0"/>
<dbReference type="GO" id="GO:0008410">
    <property type="term" value="F:CoA-transferase activity"/>
    <property type="evidence" value="ECO:0007669"/>
    <property type="project" value="TreeGrafter"/>
</dbReference>
<keyword evidence="3" id="KW-1185">Reference proteome</keyword>
<dbReference type="InterPro" id="IPR044855">
    <property type="entry name" value="CoA-Trfase_III_dom3_sf"/>
</dbReference>
<evidence type="ECO:0000313" key="3">
    <source>
        <dbReference type="Proteomes" id="UP000235994"/>
    </source>
</evidence>
<reference evidence="2 3" key="1">
    <citation type="submission" date="2018-01" db="EMBL/GenBank/DDBJ databases">
        <title>The draft genome of an aniline degradation strain ANB-1.</title>
        <authorList>
            <person name="Zhang L."/>
            <person name="Jiang J."/>
        </authorList>
    </citation>
    <scope>NUCLEOTIDE SEQUENCE [LARGE SCALE GENOMIC DNA]</scope>
    <source>
        <strain evidence="2 3">ANB-1</strain>
    </source>
</reference>
<evidence type="ECO:0000313" key="2">
    <source>
        <dbReference type="EMBL" id="PND35448.1"/>
    </source>
</evidence>
<keyword evidence="1 2" id="KW-0808">Transferase</keyword>
<accession>A0A2N8KPT0</accession>
<dbReference type="SUPFAM" id="SSF89796">
    <property type="entry name" value="CoA-transferase family III (CaiB/BaiF)"/>
    <property type="match status" value="1"/>
</dbReference>
<gene>
    <name evidence="2" type="ORF">C1I89_03520</name>
</gene>
<dbReference type="EMBL" id="POQS01000001">
    <property type="protein sequence ID" value="PND35448.1"/>
    <property type="molecule type" value="Genomic_DNA"/>
</dbReference>
<dbReference type="Gene3D" id="3.30.1540.10">
    <property type="entry name" value="formyl-coa transferase, domain 3"/>
    <property type="match status" value="1"/>
</dbReference>
<dbReference type="Proteomes" id="UP000235994">
    <property type="component" value="Unassembled WGS sequence"/>
</dbReference>
<dbReference type="Pfam" id="PF02515">
    <property type="entry name" value="CoA_transf_3"/>
    <property type="match status" value="1"/>
</dbReference>
<evidence type="ECO:0000256" key="1">
    <source>
        <dbReference type="ARBA" id="ARBA00022679"/>
    </source>
</evidence>
<sequence length="413" mass="44534">MEPDHTDAARPRGALSHLKVLDLTRVLAGPWATQTLADMGAEVIKVERPGEGDDTRGWGPPFLVDADGAETRDSSYFLSANRGKRSITVDLAKPEGQALIVALARDSDVLVENYKVGTLARYGLDYDSLRAVNPRLIYCSITGFGQDGPYAPLPGYDFVFQGMGGLMSITGDPAGEPMKSGIAITDLLTGVYTSTAILAAVEHRHVSGAGQHIDMSLLDCVVTISSYQAINYFLSGRVPQRMGNAHSNMVPYQVFACKQGEVIVAVGNDAQFRAFCGAIGRAELAADERYATAGARNRHRATLIPPIAQAMLARTMAEWVETLQAVNVPCGPIYDMEQVFQDPHVRHRGMQLSLPHGAGVETPSVANPIRLSDTPLRYERGAPTLGEHTDAVLRERLGLSQARIAELRAKGIV</sequence>
<dbReference type="RefSeq" id="WP_102771381.1">
    <property type="nucleotide sequence ID" value="NZ_POQS01000001.1"/>
</dbReference>